<name>A0ABV6PTL8_9BURK</name>
<accession>A0ABV6PTL8</accession>
<comment type="caution">
    <text evidence="2">The sequence shown here is derived from an EMBL/GenBank/DDBJ whole genome shotgun (WGS) entry which is preliminary data.</text>
</comment>
<evidence type="ECO:0000313" key="2">
    <source>
        <dbReference type="EMBL" id="MFC0593194.1"/>
    </source>
</evidence>
<reference evidence="2 3" key="1">
    <citation type="submission" date="2024-09" db="EMBL/GenBank/DDBJ databases">
        <authorList>
            <person name="Sun Q."/>
            <person name="Mori K."/>
        </authorList>
    </citation>
    <scope>NUCLEOTIDE SEQUENCE [LARGE SCALE GENOMIC DNA]</scope>
    <source>
        <strain evidence="2 3">NCAIM B.02336</strain>
    </source>
</reference>
<feature type="chain" id="PRO_5045730155" evidence="1">
    <location>
        <begin position="30"/>
        <end position="102"/>
    </location>
</feature>
<organism evidence="2 3">
    <name type="scientific">Ottowia pentelensis</name>
    <dbReference type="NCBI Taxonomy" id="511108"/>
    <lineage>
        <taxon>Bacteria</taxon>
        <taxon>Pseudomonadati</taxon>
        <taxon>Pseudomonadota</taxon>
        <taxon>Betaproteobacteria</taxon>
        <taxon>Burkholderiales</taxon>
        <taxon>Comamonadaceae</taxon>
        <taxon>Ottowia</taxon>
    </lineage>
</organism>
<dbReference type="EMBL" id="JBHLTN010000021">
    <property type="protein sequence ID" value="MFC0593194.1"/>
    <property type="molecule type" value="Genomic_DNA"/>
</dbReference>
<dbReference type="RefSeq" id="WP_377483213.1">
    <property type="nucleotide sequence ID" value="NZ_JBHLTN010000021.1"/>
</dbReference>
<sequence>MSRKLTAPARWAVVLVAAALATALGYALAEAAPPQPPAAACGAMARAYFGYGYARGQEDVLGGATVVGQADRYVLPPITDEDRRRWRAAHAAARAAWLGAQR</sequence>
<evidence type="ECO:0000313" key="3">
    <source>
        <dbReference type="Proteomes" id="UP001589834"/>
    </source>
</evidence>
<evidence type="ECO:0000256" key="1">
    <source>
        <dbReference type="SAM" id="SignalP"/>
    </source>
</evidence>
<dbReference type="Proteomes" id="UP001589834">
    <property type="component" value="Unassembled WGS sequence"/>
</dbReference>
<keyword evidence="3" id="KW-1185">Reference proteome</keyword>
<protein>
    <submittedName>
        <fullName evidence="2">Uncharacterized protein</fullName>
    </submittedName>
</protein>
<proteinExistence type="predicted"/>
<feature type="signal peptide" evidence="1">
    <location>
        <begin position="1"/>
        <end position="29"/>
    </location>
</feature>
<gene>
    <name evidence="2" type="ORF">ACFFGG_11550</name>
</gene>
<keyword evidence="1" id="KW-0732">Signal</keyword>